<evidence type="ECO:0000259" key="2">
    <source>
        <dbReference type="PROSITE" id="PS51502"/>
    </source>
</evidence>
<dbReference type="SMART" id="SM00886">
    <property type="entry name" value="Dabb"/>
    <property type="match status" value="1"/>
</dbReference>
<accession>A9NL66</accession>
<evidence type="ECO:0000256" key="1">
    <source>
        <dbReference type="ARBA" id="ARBA00011738"/>
    </source>
</evidence>
<feature type="domain" description="Stress-response A/B barrel" evidence="2">
    <location>
        <begin position="17"/>
        <end position="111"/>
    </location>
</feature>
<dbReference type="Gene3D" id="3.30.70.100">
    <property type="match status" value="1"/>
</dbReference>
<dbReference type="InterPro" id="IPR013097">
    <property type="entry name" value="Dabb"/>
</dbReference>
<dbReference type="Pfam" id="PF07876">
    <property type="entry name" value="Dabb"/>
    <property type="match status" value="1"/>
</dbReference>
<dbReference type="SUPFAM" id="SSF54909">
    <property type="entry name" value="Dimeric alpha+beta barrel"/>
    <property type="match status" value="1"/>
</dbReference>
<dbReference type="PROSITE" id="PS51502">
    <property type="entry name" value="S_R_A_B_BARREL"/>
    <property type="match status" value="1"/>
</dbReference>
<evidence type="ECO:0000313" key="3">
    <source>
        <dbReference type="EMBL" id="ABK21377.1"/>
    </source>
</evidence>
<dbReference type="InterPro" id="IPR011008">
    <property type="entry name" value="Dimeric_a/b-barrel"/>
</dbReference>
<protein>
    <recommendedName>
        <fullName evidence="2">Stress-response A/B barrel domain-containing protein</fullName>
    </recommendedName>
</protein>
<organism evidence="3">
    <name type="scientific">Picea sitchensis</name>
    <name type="common">Sitka spruce</name>
    <name type="synonym">Pinus sitchensis</name>
    <dbReference type="NCBI Taxonomy" id="3332"/>
    <lineage>
        <taxon>Eukaryota</taxon>
        <taxon>Viridiplantae</taxon>
        <taxon>Streptophyta</taxon>
        <taxon>Embryophyta</taxon>
        <taxon>Tracheophyta</taxon>
        <taxon>Spermatophyta</taxon>
        <taxon>Pinopsida</taxon>
        <taxon>Pinidae</taxon>
        <taxon>Conifers I</taxon>
        <taxon>Pinales</taxon>
        <taxon>Pinaceae</taxon>
        <taxon>Picea</taxon>
    </lineage>
</organism>
<proteinExistence type="evidence at transcript level"/>
<dbReference type="AlphaFoldDB" id="A9NL66"/>
<dbReference type="PANTHER" id="PTHR33178:SF10">
    <property type="entry name" value="STRESS-RESPONSE A_B BARREL DOMAIN-CONTAINING PROTEIN"/>
    <property type="match status" value="1"/>
</dbReference>
<name>A9NL66_PICSI</name>
<dbReference type="InterPro" id="IPR044662">
    <property type="entry name" value="HS1/DABB1-like"/>
</dbReference>
<reference evidence="3" key="1">
    <citation type="journal article" date="2008" name="BMC Genomics">
        <title>A conifer genomics resource of 200,000 spruce (Picea spp.) ESTs and 6,464 high-quality, sequence-finished full-length cDNAs for Sitka spruce (Picea sitchensis).</title>
        <authorList>
            <person name="Ralph S.G."/>
            <person name="Chun H.J."/>
            <person name="Kolosova N."/>
            <person name="Cooper D."/>
            <person name="Oddy C."/>
            <person name="Ritland C.E."/>
            <person name="Kirkpatrick R."/>
            <person name="Moore R."/>
            <person name="Barber S."/>
            <person name="Holt R.A."/>
            <person name="Jones S.J."/>
            <person name="Marra M.A."/>
            <person name="Douglas C.J."/>
            <person name="Ritland K."/>
            <person name="Bohlmann J."/>
        </authorList>
    </citation>
    <scope>NUCLEOTIDE SEQUENCE</scope>
    <source>
        <tissue evidence="3">Green portion of the leader tissue</tissue>
    </source>
</reference>
<sequence length="119" mass="13581">MANSEEESTRTTAIIDFKHTVLAKFKSDLPTQQLQQLIQGLEELCSHLDFVKSFEWGTDFGQVKRQKGFTHIFVITFYGPEGLGAYVSHPLHKSYAEKFMASIEDILILDYSPLYVKSC</sequence>
<dbReference type="GO" id="GO:0009865">
    <property type="term" value="P:pollen tube adhesion"/>
    <property type="evidence" value="ECO:0007669"/>
    <property type="project" value="TreeGrafter"/>
</dbReference>
<dbReference type="EMBL" id="EF081998">
    <property type="protein sequence ID" value="ABK21377.1"/>
    <property type="molecule type" value="mRNA"/>
</dbReference>
<comment type="subunit">
    <text evidence="1">Homodimer.</text>
</comment>
<dbReference type="PANTHER" id="PTHR33178">
    <property type="match status" value="1"/>
</dbReference>